<name>A0A6B1DPP5_9CHLR</name>
<feature type="binding site" evidence="12 13">
    <location>
        <position position="86"/>
    </location>
    <ligand>
        <name>ATP</name>
        <dbReference type="ChEBI" id="CHEBI:30616"/>
    </ligand>
</feature>
<protein>
    <recommendedName>
        <fullName evidence="4 12">Nucleoside diphosphate kinase</fullName>
        <shortName evidence="12">NDK</shortName>
        <shortName evidence="12">NDP kinase</shortName>
        <ecNumber evidence="3 12">2.7.4.6</ecNumber>
    </recommendedName>
    <alternativeName>
        <fullName evidence="12">Nucleoside-2-P kinase</fullName>
    </alternativeName>
</protein>
<feature type="binding site" evidence="12 13">
    <location>
        <position position="10"/>
    </location>
    <ligand>
        <name>ATP</name>
        <dbReference type="ChEBI" id="CHEBI:30616"/>
    </ligand>
</feature>
<dbReference type="PANTHER" id="PTHR11349">
    <property type="entry name" value="NUCLEOSIDE DIPHOSPHATE KINASE"/>
    <property type="match status" value="1"/>
</dbReference>
<comment type="cofactor">
    <cofactor evidence="1 12">
        <name>Mg(2+)</name>
        <dbReference type="ChEBI" id="CHEBI:18420"/>
    </cofactor>
</comment>
<feature type="binding site" evidence="12 13">
    <location>
        <position position="103"/>
    </location>
    <ligand>
        <name>ATP</name>
        <dbReference type="ChEBI" id="CHEBI:30616"/>
    </ligand>
</feature>
<evidence type="ECO:0000256" key="3">
    <source>
        <dbReference type="ARBA" id="ARBA00012966"/>
    </source>
</evidence>
<feature type="binding site" evidence="12 13">
    <location>
        <position position="92"/>
    </location>
    <ligand>
        <name>ATP</name>
        <dbReference type="ChEBI" id="CHEBI:30616"/>
    </ligand>
</feature>
<dbReference type="GO" id="GO:0005524">
    <property type="term" value="F:ATP binding"/>
    <property type="evidence" value="ECO:0007669"/>
    <property type="project" value="UniProtKB-UniRule"/>
</dbReference>
<dbReference type="NCBIfam" id="NF001908">
    <property type="entry name" value="PRK00668.1"/>
    <property type="match status" value="1"/>
</dbReference>
<dbReference type="FunFam" id="3.30.70.141:FF:000003">
    <property type="entry name" value="Nucleoside diphosphate kinase"/>
    <property type="match status" value="1"/>
</dbReference>
<keyword evidence="12" id="KW-0963">Cytoplasm</keyword>
<dbReference type="InterPro" id="IPR036850">
    <property type="entry name" value="NDK-like_dom_sf"/>
</dbReference>
<keyword evidence="6 12" id="KW-0479">Metal-binding</keyword>
<keyword evidence="7 12" id="KW-0547">Nucleotide-binding</keyword>
<evidence type="ECO:0000256" key="5">
    <source>
        <dbReference type="ARBA" id="ARBA00022679"/>
    </source>
</evidence>
<comment type="catalytic activity">
    <reaction evidence="12">
        <text>a ribonucleoside 5'-diphosphate + ATP = a ribonucleoside 5'-triphosphate + ADP</text>
        <dbReference type="Rhea" id="RHEA:18113"/>
        <dbReference type="ChEBI" id="CHEBI:30616"/>
        <dbReference type="ChEBI" id="CHEBI:57930"/>
        <dbReference type="ChEBI" id="CHEBI:61557"/>
        <dbReference type="ChEBI" id="CHEBI:456216"/>
        <dbReference type="EC" id="2.7.4.6"/>
    </reaction>
</comment>
<keyword evidence="11 12" id="KW-0546">Nucleotide metabolism</keyword>
<evidence type="ECO:0000256" key="8">
    <source>
        <dbReference type="ARBA" id="ARBA00022777"/>
    </source>
</evidence>
<dbReference type="Pfam" id="PF00334">
    <property type="entry name" value="NDK"/>
    <property type="match status" value="1"/>
</dbReference>
<reference evidence="17" key="1">
    <citation type="submission" date="2019-09" db="EMBL/GenBank/DDBJ databases">
        <title>Characterisation of the sponge microbiome using genome-centric metagenomics.</title>
        <authorList>
            <person name="Engelberts J.P."/>
            <person name="Robbins S.J."/>
            <person name="De Goeij J.M."/>
            <person name="Aranda M."/>
            <person name="Bell S.C."/>
            <person name="Webster N.S."/>
        </authorList>
    </citation>
    <scope>NUCLEOTIDE SEQUENCE</scope>
    <source>
        <strain evidence="17">SB0662_bin_9</strain>
    </source>
</reference>
<dbReference type="SMART" id="SM00562">
    <property type="entry name" value="NDK"/>
    <property type="match status" value="1"/>
</dbReference>
<dbReference type="GO" id="GO:0005737">
    <property type="term" value="C:cytoplasm"/>
    <property type="evidence" value="ECO:0007669"/>
    <property type="project" value="UniProtKB-SubCell"/>
</dbReference>
<evidence type="ECO:0000259" key="16">
    <source>
        <dbReference type="SMART" id="SM00562"/>
    </source>
</evidence>
<organism evidence="17">
    <name type="scientific">Caldilineaceae bacterium SB0662_bin_9</name>
    <dbReference type="NCBI Taxonomy" id="2605258"/>
    <lineage>
        <taxon>Bacteria</taxon>
        <taxon>Bacillati</taxon>
        <taxon>Chloroflexota</taxon>
        <taxon>Caldilineae</taxon>
        <taxon>Caldilineales</taxon>
        <taxon>Caldilineaceae</taxon>
    </lineage>
</organism>
<dbReference type="CDD" id="cd04413">
    <property type="entry name" value="NDPk_I"/>
    <property type="match status" value="1"/>
</dbReference>
<proteinExistence type="inferred from homology"/>
<keyword evidence="9 12" id="KW-0067">ATP-binding</keyword>
<dbReference type="GO" id="GO:0004550">
    <property type="term" value="F:nucleoside diphosphate kinase activity"/>
    <property type="evidence" value="ECO:0007669"/>
    <property type="project" value="UniProtKB-UniRule"/>
</dbReference>
<feature type="active site" description="Pros-phosphohistidine intermediate" evidence="12 13">
    <location>
        <position position="116"/>
    </location>
</feature>
<dbReference type="SUPFAM" id="SSF54919">
    <property type="entry name" value="Nucleoside diphosphate kinase, NDK"/>
    <property type="match status" value="1"/>
</dbReference>
<evidence type="ECO:0000256" key="4">
    <source>
        <dbReference type="ARBA" id="ARBA00017632"/>
    </source>
</evidence>
<comment type="catalytic activity">
    <reaction evidence="12 15">
        <text>a 2'-deoxyribonucleoside 5'-diphosphate + ATP = a 2'-deoxyribonucleoside 5'-triphosphate + ADP</text>
        <dbReference type="Rhea" id="RHEA:44640"/>
        <dbReference type="ChEBI" id="CHEBI:30616"/>
        <dbReference type="ChEBI" id="CHEBI:61560"/>
        <dbReference type="ChEBI" id="CHEBI:73316"/>
        <dbReference type="ChEBI" id="CHEBI:456216"/>
        <dbReference type="EC" id="2.7.4.6"/>
    </reaction>
</comment>
<keyword evidence="10 12" id="KW-0460">Magnesium</keyword>
<dbReference type="GO" id="GO:0046872">
    <property type="term" value="F:metal ion binding"/>
    <property type="evidence" value="ECO:0007669"/>
    <property type="project" value="UniProtKB-KW"/>
</dbReference>
<dbReference type="EC" id="2.7.4.6" evidence="3 12"/>
<accession>A0A6B1DPP5</accession>
<evidence type="ECO:0000256" key="7">
    <source>
        <dbReference type="ARBA" id="ARBA00022741"/>
    </source>
</evidence>
<keyword evidence="5 12" id="KW-0808">Transferase</keyword>
<feature type="domain" description="Nucleoside diphosphate kinase-like" evidence="16">
    <location>
        <begin position="2"/>
        <end position="138"/>
    </location>
</feature>
<evidence type="ECO:0000256" key="1">
    <source>
        <dbReference type="ARBA" id="ARBA00001946"/>
    </source>
</evidence>
<evidence type="ECO:0000256" key="14">
    <source>
        <dbReference type="RuleBase" id="RU004011"/>
    </source>
</evidence>
<feature type="binding site" evidence="12 13">
    <location>
        <position position="113"/>
    </location>
    <ligand>
        <name>ATP</name>
        <dbReference type="ChEBI" id="CHEBI:30616"/>
    </ligand>
</feature>
<keyword evidence="8 12" id="KW-0418">Kinase</keyword>
<keyword evidence="12" id="KW-0597">Phosphoprotein</keyword>
<dbReference type="GO" id="GO:0006241">
    <property type="term" value="P:CTP biosynthetic process"/>
    <property type="evidence" value="ECO:0007669"/>
    <property type="project" value="UniProtKB-UniRule"/>
</dbReference>
<evidence type="ECO:0000256" key="6">
    <source>
        <dbReference type="ARBA" id="ARBA00022723"/>
    </source>
</evidence>
<evidence type="ECO:0000256" key="2">
    <source>
        <dbReference type="ARBA" id="ARBA00008142"/>
    </source>
</evidence>
<feature type="binding site" evidence="12 13">
    <location>
        <position position="58"/>
    </location>
    <ligand>
        <name>ATP</name>
        <dbReference type="ChEBI" id="CHEBI:30616"/>
    </ligand>
</feature>
<dbReference type="PRINTS" id="PR01243">
    <property type="entry name" value="NUCDPKINASE"/>
</dbReference>
<dbReference type="PROSITE" id="PS00469">
    <property type="entry name" value="NDPK"/>
    <property type="match status" value="1"/>
</dbReference>
<gene>
    <name evidence="12" type="primary">ndk</name>
    <name evidence="17" type="ORF">F4Y08_00465</name>
</gene>
<comment type="similarity">
    <text evidence="2 12 13 14">Belongs to the NDK family.</text>
</comment>
<evidence type="ECO:0000256" key="13">
    <source>
        <dbReference type="PROSITE-ProRule" id="PRU00706"/>
    </source>
</evidence>
<evidence type="ECO:0000256" key="12">
    <source>
        <dbReference type="HAMAP-Rule" id="MF_00451"/>
    </source>
</evidence>
<dbReference type="AlphaFoldDB" id="A0A6B1DPP5"/>
<dbReference type="Gene3D" id="3.30.70.141">
    <property type="entry name" value="Nucleoside diphosphate kinase-like domain"/>
    <property type="match status" value="1"/>
</dbReference>
<evidence type="ECO:0000256" key="15">
    <source>
        <dbReference type="RuleBase" id="RU004013"/>
    </source>
</evidence>
<evidence type="ECO:0000256" key="11">
    <source>
        <dbReference type="ARBA" id="ARBA00023080"/>
    </source>
</evidence>
<evidence type="ECO:0000256" key="10">
    <source>
        <dbReference type="ARBA" id="ARBA00022842"/>
    </source>
</evidence>
<dbReference type="EMBL" id="VXPY01000003">
    <property type="protein sequence ID" value="MYD88803.1"/>
    <property type="molecule type" value="Genomic_DNA"/>
</dbReference>
<dbReference type="InterPro" id="IPR034907">
    <property type="entry name" value="NDK-like_dom"/>
</dbReference>
<comment type="subunit">
    <text evidence="12">Homotetramer.</text>
</comment>
<comment type="subcellular location">
    <subcellularLocation>
        <location evidence="12">Cytoplasm</location>
    </subcellularLocation>
</comment>
<dbReference type="InterPro" id="IPR001564">
    <property type="entry name" value="Nucleoside_diP_kinase"/>
</dbReference>
<sequence length="149" mass="16483">MSECTFVIVKPDAVQRGLVGEIITRFERRGLKLKGLRMLQVDRELAGEHYAVHKDRPFFADLIDFITSSPVVIMLVEGKDAIQLVRNMVGATNPVEATPGSIRADFGSDIGRNLVHASDGPETAAAETALWFGDEAVDWNRATDGWIWE</sequence>
<comment type="caution">
    <text evidence="17">The sequence shown here is derived from an EMBL/GenBank/DDBJ whole genome shotgun (WGS) entry which is preliminary data.</text>
</comment>
<dbReference type="InterPro" id="IPR023005">
    <property type="entry name" value="Nucleoside_diP_kinase_AS"/>
</dbReference>
<dbReference type="HAMAP" id="MF_00451">
    <property type="entry name" value="NDP_kinase"/>
    <property type="match status" value="1"/>
</dbReference>
<evidence type="ECO:0000313" key="17">
    <source>
        <dbReference type="EMBL" id="MYD88803.1"/>
    </source>
</evidence>
<dbReference type="GO" id="GO:0006228">
    <property type="term" value="P:UTP biosynthetic process"/>
    <property type="evidence" value="ECO:0007669"/>
    <property type="project" value="UniProtKB-UniRule"/>
</dbReference>
<dbReference type="GO" id="GO:0006183">
    <property type="term" value="P:GTP biosynthetic process"/>
    <property type="evidence" value="ECO:0007669"/>
    <property type="project" value="UniProtKB-UniRule"/>
</dbReference>
<evidence type="ECO:0000256" key="9">
    <source>
        <dbReference type="ARBA" id="ARBA00022840"/>
    </source>
</evidence>
<comment type="function">
    <text evidence="12">Major role in the synthesis of nucleoside triphosphates other than ATP. The ATP gamma phosphate is transferred to the NDP beta phosphate via a ping-pong mechanism, using a phosphorylated active-site intermediate.</text>
</comment>
<dbReference type="PROSITE" id="PS51374">
    <property type="entry name" value="NDPK_LIKE"/>
    <property type="match status" value="1"/>
</dbReference>